<accession>A0A366LCU7</accession>
<organism evidence="6 7">
    <name type="scientific">Pedobacter miscanthi</name>
    <dbReference type="NCBI Taxonomy" id="2259170"/>
    <lineage>
        <taxon>Bacteria</taxon>
        <taxon>Pseudomonadati</taxon>
        <taxon>Bacteroidota</taxon>
        <taxon>Sphingobacteriia</taxon>
        <taxon>Sphingobacteriales</taxon>
        <taxon>Sphingobacteriaceae</taxon>
        <taxon>Pedobacter</taxon>
    </lineage>
</organism>
<evidence type="ECO:0000259" key="5">
    <source>
        <dbReference type="PROSITE" id="PS51352"/>
    </source>
</evidence>
<gene>
    <name evidence="6" type="ORF">DRW42_00005</name>
</gene>
<dbReference type="Gene3D" id="3.40.30.10">
    <property type="entry name" value="Glutaredoxin"/>
    <property type="match status" value="1"/>
</dbReference>
<name>A0A366LCU7_9SPHI</name>
<evidence type="ECO:0000256" key="3">
    <source>
        <dbReference type="ARBA" id="ARBA00023157"/>
    </source>
</evidence>
<keyword evidence="7" id="KW-1185">Reference proteome</keyword>
<dbReference type="Pfam" id="PF13905">
    <property type="entry name" value="Thioredoxin_8"/>
    <property type="match status" value="1"/>
</dbReference>
<dbReference type="OrthoDB" id="6399635at2"/>
<dbReference type="InterPro" id="IPR013766">
    <property type="entry name" value="Thioredoxin_domain"/>
</dbReference>
<dbReference type="GO" id="GO:0017004">
    <property type="term" value="P:cytochrome complex assembly"/>
    <property type="evidence" value="ECO:0007669"/>
    <property type="project" value="UniProtKB-KW"/>
</dbReference>
<keyword evidence="2" id="KW-0201">Cytochrome c-type biogenesis</keyword>
<dbReference type="InterPro" id="IPR036249">
    <property type="entry name" value="Thioredoxin-like_sf"/>
</dbReference>
<dbReference type="InterPro" id="IPR012336">
    <property type="entry name" value="Thioredoxin-like_fold"/>
</dbReference>
<evidence type="ECO:0000256" key="2">
    <source>
        <dbReference type="ARBA" id="ARBA00022748"/>
    </source>
</evidence>
<dbReference type="PANTHER" id="PTHR42852">
    <property type="entry name" value="THIOL:DISULFIDE INTERCHANGE PROTEIN DSBE"/>
    <property type="match status" value="1"/>
</dbReference>
<comment type="caution">
    <text evidence="6">The sequence shown here is derived from an EMBL/GenBank/DDBJ whole genome shotgun (WGS) entry which is preliminary data.</text>
</comment>
<dbReference type="AlphaFoldDB" id="A0A366LCU7"/>
<proteinExistence type="predicted"/>
<dbReference type="CDD" id="cd02966">
    <property type="entry name" value="TlpA_like_family"/>
    <property type="match status" value="1"/>
</dbReference>
<dbReference type="RefSeq" id="WP_113946783.1">
    <property type="nucleotide sequence ID" value="NZ_QNQU01000001.1"/>
</dbReference>
<keyword evidence="4" id="KW-0676">Redox-active center</keyword>
<evidence type="ECO:0000256" key="1">
    <source>
        <dbReference type="ARBA" id="ARBA00004196"/>
    </source>
</evidence>
<sequence>MSNKTLIFKSVLISLYFVFASVKGDCIPTHVAGVIYNCKEGVLSVEYQREFLIREKINLKISKSGNISGNLDVSYPTLLKFSSSTLHFQAYISPGYGFEFSANGSSQVDFNNSLKFMGNIGEINNAFLGLSNDTSFKNMQWSTSNQEPLSDLVKKIKVYYSYKRQYLRKRLSKITGKSSQMESILSVDSITDEYTGASAILTLVKKNGLTGDERQQFINTMIPSSIFEMPVRKQLQIPAVTNFYNYTYLGFLVDVDAENDKNLYKDKGYYLSALNKVDTSFKQPLKDYSKASLLSDLIESPKDFRPGRDSLYRMISQFVKTASLPEETNFLLKERGGALKNFSKSIILSGVSVPEVDLMDAAGKKINLARFQDSLIILDCWASWCAPCIAQLPYLEGLKEKFKGNKVVFIGLSLDESEMNWIKALKKLSPGGMQLYTPGGFKGDFAKKFGIYSLPRYILLKKSLIISSDAPLPDDPALTEEINEHLIM</sequence>
<protein>
    <recommendedName>
        <fullName evidence="5">Thioredoxin domain-containing protein</fullName>
    </recommendedName>
</protein>
<dbReference type="SUPFAM" id="SSF52833">
    <property type="entry name" value="Thioredoxin-like"/>
    <property type="match status" value="1"/>
</dbReference>
<dbReference type="EMBL" id="QNQU01000001">
    <property type="protein sequence ID" value="RBQ11701.1"/>
    <property type="molecule type" value="Genomic_DNA"/>
</dbReference>
<evidence type="ECO:0000256" key="4">
    <source>
        <dbReference type="ARBA" id="ARBA00023284"/>
    </source>
</evidence>
<dbReference type="PANTHER" id="PTHR42852:SF6">
    <property type="entry name" value="THIOL:DISULFIDE INTERCHANGE PROTEIN DSBE"/>
    <property type="match status" value="1"/>
</dbReference>
<evidence type="ECO:0000313" key="7">
    <source>
        <dbReference type="Proteomes" id="UP000252081"/>
    </source>
</evidence>
<comment type="subcellular location">
    <subcellularLocation>
        <location evidence="1">Cell envelope</location>
    </subcellularLocation>
</comment>
<dbReference type="InterPro" id="IPR050553">
    <property type="entry name" value="Thioredoxin_ResA/DsbE_sf"/>
</dbReference>
<evidence type="ECO:0000313" key="6">
    <source>
        <dbReference type="EMBL" id="RBQ11701.1"/>
    </source>
</evidence>
<dbReference type="GO" id="GO:0030313">
    <property type="term" value="C:cell envelope"/>
    <property type="evidence" value="ECO:0007669"/>
    <property type="project" value="UniProtKB-SubCell"/>
</dbReference>
<dbReference type="Proteomes" id="UP000252081">
    <property type="component" value="Unassembled WGS sequence"/>
</dbReference>
<reference evidence="6 7" key="1">
    <citation type="submission" date="2018-07" db="EMBL/GenBank/DDBJ databases">
        <title>A draft genome of a endophytic bacteria, a new species of Pedobacter.</title>
        <authorList>
            <person name="Zhang Z.D."/>
            <person name="Chen Z.J."/>
        </authorList>
    </citation>
    <scope>NUCLEOTIDE SEQUENCE [LARGE SCALE GENOMIC DNA]</scope>
    <source>
        <strain evidence="6 7">RS10</strain>
    </source>
</reference>
<feature type="domain" description="Thioredoxin" evidence="5">
    <location>
        <begin position="347"/>
        <end position="488"/>
    </location>
</feature>
<keyword evidence="3" id="KW-1015">Disulfide bond</keyword>
<dbReference type="PROSITE" id="PS51352">
    <property type="entry name" value="THIOREDOXIN_2"/>
    <property type="match status" value="1"/>
</dbReference>